<name>A0AAE0HXJ6_9PEZI</name>
<proteinExistence type="predicted"/>
<evidence type="ECO:0000256" key="1">
    <source>
        <dbReference type="SAM" id="SignalP"/>
    </source>
</evidence>
<feature type="signal peptide" evidence="1">
    <location>
        <begin position="1"/>
        <end position="20"/>
    </location>
</feature>
<accession>A0AAE0HXJ6</accession>
<gene>
    <name evidence="2" type="ORF">B0H66DRAFT_319093</name>
</gene>
<feature type="chain" id="PRO_5042258408" description="Secreted protein" evidence="1">
    <location>
        <begin position="21"/>
        <end position="162"/>
    </location>
</feature>
<evidence type="ECO:0000313" key="2">
    <source>
        <dbReference type="EMBL" id="KAK3314707.1"/>
    </source>
</evidence>
<dbReference type="AlphaFoldDB" id="A0AAE0HXJ6"/>
<sequence>MHRVVTLICILSTCPFLSVPISISCPNPRNVPLVRRETLAQRPAVREFPFEPLVPFRKALYGSVRDRSIPQRRALDMQLFLRTATTHQPHATVVLTTTLKTLVKKTMMTDPTPQPGSGPPTTARSLGQHLAARPRVRHAFDDGDGWAVTIASNWRFVLAHTS</sequence>
<reference evidence="2" key="1">
    <citation type="journal article" date="2023" name="Mol. Phylogenet. Evol.">
        <title>Genome-scale phylogeny and comparative genomics of the fungal order Sordariales.</title>
        <authorList>
            <person name="Hensen N."/>
            <person name="Bonometti L."/>
            <person name="Westerberg I."/>
            <person name="Brannstrom I.O."/>
            <person name="Guillou S."/>
            <person name="Cros-Aarteil S."/>
            <person name="Calhoun S."/>
            <person name="Haridas S."/>
            <person name="Kuo A."/>
            <person name="Mondo S."/>
            <person name="Pangilinan J."/>
            <person name="Riley R."/>
            <person name="LaButti K."/>
            <person name="Andreopoulos B."/>
            <person name="Lipzen A."/>
            <person name="Chen C."/>
            <person name="Yan M."/>
            <person name="Daum C."/>
            <person name="Ng V."/>
            <person name="Clum A."/>
            <person name="Steindorff A."/>
            <person name="Ohm R.A."/>
            <person name="Martin F."/>
            <person name="Silar P."/>
            <person name="Natvig D.O."/>
            <person name="Lalanne C."/>
            <person name="Gautier V."/>
            <person name="Ament-Velasquez S.L."/>
            <person name="Kruys A."/>
            <person name="Hutchinson M.I."/>
            <person name="Powell A.J."/>
            <person name="Barry K."/>
            <person name="Miller A.N."/>
            <person name="Grigoriev I.V."/>
            <person name="Debuchy R."/>
            <person name="Gladieux P."/>
            <person name="Hiltunen Thoren M."/>
            <person name="Johannesson H."/>
        </authorList>
    </citation>
    <scope>NUCLEOTIDE SEQUENCE</scope>
    <source>
        <strain evidence="2">CBS 118394</strain>
    </source>
</reference>
<keyword evidence="3" id="KW-1185">Reference proteome</keyword>
<evidence type="ECO:0008006" key="4">
    <source>
        <dbReference type="Google" id="ProtNLM"/>
    </source>
</evidence>
<protein>
    <recommendedName>
        <fullName evidence="4">Secreted protein</fullName>
    </recommendedName>
</protein>
<reference evidence="2" key="2">
    <citation type="submission" date="2023-06" db="EMBL/GenBank/DDBJ databases">
        <authorList>
            <consortium name="Lawrence Berkeley National Laboratory"/>
            <person name="Haridas S."/>
            <person name="Hensen N."/>
            <person name="Bonometti L."/>
            <person name="Westerberg I."/>
            <person name="Brannstrom I.O."/>
            <person name="Guillou S."/>
            <person name="Cros-Aarteil S."/>
            <person name="Calhoun S."/>
            <person name="Kuo A."/>
            <person name="Mondo S."/>
            <person name="Pangilinan J."/>
            <person name="Riley R."/>
            <person name="Labutti K."/>
            <person name="Andreopoulos B."/>
            <person name="Lipzen A."/>
            <person name="Chen C."/>
            <person name="Yanf M."/>
            <person name="Daum C."/>
            <person name="Ng V."/>
            <person name="Clum A."/>
            <person name="Steindorff A."/>
            <person name="Ohm R."/>
            <person name="Martin F."/>
            <person name="Silar P."/>
            <person name="Natvig D."/>
            <person name="Lalanne C."/>
            <person name="Gautier V."/>
            <person name="Ament-Velasquez S.L."/>
            <person name="Kruys A."/>
            <person name="Hutchinson M.I."/>
            <person name="Powell A.J."/>
            <person name="Barry K."/>
            <person name="Miller A.N."/>
            <person name="Grigoriev I.V."/>
            <person name="Debuchy R."/>
            <person name="Gladieux P."/>
            <person name="Thoren M.H."/>
            <person name="Johannesson H."/>
        </authorList>
    </citation>
    <scope>NUCLEOTIDE SEQUENCE</scope>
    <source>
        <strain evidence="2">CBS 118394</strain>
    </source>
</reference>
<evidence type="ECO:0000313" key="3">
    <source>
        <dbReference type="Proteomes" id="UP001283341"/>
    </source>
</evidence>
<keyword evidence="1" id="KW-0732">Signal</keyword>
<dbReference type="PROSITE" id="PS51257">
    <property type="entry name" value="PROKAR_LIPOPROTEIN"/>
    <property type="match status" value="1"/>
</dbReference>
<comment type="caution">
    <text evidence="2">The sequence shown here is derived from an EMBL/GenBank/DDBJ whole genome shotgun (WGS) entry which is preliminary data.</text>
</comment>
<dbReference type="Proteomes" id="UP001283341">
    <property type="component" value="Unassembled WGS sequence"/>
</dbReference>
<organism evidence="2 3">
    <name type="scientific">Apodospora peruviana</name>
    <dbReference type="NCBI Taxonomy" id="516989"/>
    <lineage>
        <taxon>Eukaryota</taxon>
        <taxon>Fungi</taxon>
        <taxon>Dikarya</taxon>
        <taxon>Ascomycota</taxon>
        <taxon>Pezizomycotina</taxon>
        <taxon>Sordariomycetes</taxon>
        <taxon>Sordariomycetidae</taxon>
        <taxon>Sordariales</taxon>
        <taxon>Lasiosphaeriaceae</taxon>
        <taxon>Apodospora</taxon>
    </lineage>
</organism>
<dbReference type="EMBL" id="JAUEDM010000006">
    <property type="protein sequence ID" value="KAK3314707.1"/>
    <property type="molecule type" value="Genomic_DNA"/>
</dbReference>